<name>E6QVP3_9ZZZZ</name>
<dbReference type="EMBL" id="CABR01000133">
    <property type="protein sequence ID" value="CBI11316.1"/>
    <property type="molecule type" value="Genomic_DNA"/>
</dbReference>
<reference evidence="1" key="1">
    <citation type="submission" date="2009-10" db="EMBL/GenBank/DDBJ databases">
        <title>Diversity of trophic interactions inside an arsenic-rich microbial ecosystem.</title>
        <authorList>
            <person name="Bertin P.N."/>
            <person name="Heinrich-Salmeron A."/>
            <person name="Pelletier E."/>
            <person name="Goulhen-Chollet F."/>
            <person name="Arsene-Ploetze F."/>
            <person name="Gallien S."/>
            <person name="Calteau A."/>
            <person name="Vallenet D."/>
            <person name="Casiot C."/>
            <person name="Chane-Woon-Ming B."/>
            <person name="Giloteaux L."/>
            <person name="Barakat M."/>
            <person name="Bonnefoy V."/>
            <person name="Bruneel O."/>
            <person name="Chandler M."/>
            <person name="Cleiss J."/>
            <person name="Duran R."/>
            <person name="Elbaz-Poulichet F."/>
            <person name="Fonknechten N."/>
            <person name="Lauga B."/>
            <person name="Mornico D."/>
            <person name="Ortet P."/>
            <person name="Schaeffer C."/>
            <person name="Siguier P."/>
            <person name="Alexander Thil Smith A."/>
            <person name="Van Dorsselaer A."/>
            <person name="Weissenbach J."/>
            <person name="Medigue C."/>
            <person name="Le Paslier D."/>
        </authorList>
    </citation>
    <scope>NUCLEOTIDE SEQUENCE</scope>
</reference>
<evidence type="ECO:0000313" key="1">
    <source>
        <dbReference type="EMBL" id="CBI11316.1"/>
    </source>
</evidence>
<proteinExistence type="predicted"/>
<accession>E6QVP3</accession>
<comment type="caution">
    <text evidence="1">The sequence shown here is derived from an EMBL/GenBank/DDBJ whole genome shotgun (WGS) entry which is preliminary data.</text>
</comment>
<organism evidence="1">
    <name type="scientific">mine drainage metagenome</name>
    <dbReference type="NCBI Taxonomy" id="410659"/>
    <lineage>
        <taxon>unclassified sequences</taxon>
        <taxon>metagenomes</taxon>
        <taxon>ecological metagenomes</taxon>
    </lineage>
</organism>
<gene>
    <name evidence="1" type="ORF">CARN7_2134</name>
</gene>
<dbReference type="AlphaFoldDB" id="E6QVP3"/>
<sequence length="91" mass="9989">MLNKYVSLRCIGVCVAHLSRWYVFLLQIALYSCEFVGEQTSVSPRSVVATIRECGIALCEESAALVVSDILIGNWDRGSNVKVCFGTSHTC</sequence>
<protein>
    <submittedName>
        <fullName evidence="1">Uncharacterized protein</fullName>
    </submittedName>
</protein>
<dbReference type="PROSITE" id="PS51257">
    <property type="entry name" value="PROKAR_LIPOPROTEIN"/>
    <property type="match status" value="1"/>
</dbReference>